<evidence type="ECO:0000259" key="2">
    <source>
        <dbReference type="Pfam" id="PF04782"/>
    </source>
</evidence>
<proteinExistence type="predicted"/>
<gene>
    <name evidence="4" type="ORF">A4U43_C01F6160</name>
</gene>
<dbReference type="EMBL" id="CM007381">
    <property type="protein sequence ID" value="ONK79419.1"/>
    <property type="molecule type" value="Genomic_DNA"/>
</dbReference>
<reference evidence="5" key="1">
    <citation type="journal article" date="2017" name="Nat. Commun.">
        <title>The asparagus genome sheds light on the origin and evolution of a young Y chromosome.</title>
        <authorList>
            <person name="Harkess A."/>
            <person name="Zhou J."/>
            <person name="Xu C."/>
            <person name="Bowers J.E."/>
            <person name="Van der Hulst R."/>
            <person name="Ayyampalayam S."/>
            <person name="Mercati F."/>
            <person name="Riccardi P."/>
            <person name="McKain M.R."/>
            <person name="Kakrana A."/>
            <person name="Tang H."/>
            <person name="Ray J."/>
            <person name="Groenendijk J."/>
            <person name="Arikit S."/>
            <person name="Mathioni S.M."/>
            <person name="Nakano M."/>
            <person name="Shan H."/>
            <person name="Telgmann-Rauber A."/>
            <person name="Kanno A."/>
            <person name="Yue Z."/>
            <person name="Chen H."/>
            <person name="Li W."/>
            <person name="Chen Y."/>
            <person name="Xu X."/>
            <person name="Zhang Y."/>
            <person name="Luo S."/>
            <person name="Chen H."/>
            <person name="Gao J."/>
            <person name="Mao Z."/>
            <person name="Pires J.C."/>
            <person name="Luo M."/>
            <person name="Kudrna D."/>
            <person name="Wing R.A."/>
            <person name="Meyers B.C."/>
            <person name="Yi K."/>
            <person name="Kong H."/>
            <person name="Lavrijsen P."/>
            <person name="Sunseri F."/>
            <person name="Falavigna A."/>
            <person name="Ye Y."/>
            <person name="Leebens-Mack J.H."/>
            <person name="Chen G."/>
        </authorList>
    </citation>
    <scope>NUCLEOTIDE SEQUENCE [LARGE SCALE GENOMIC DNA]</scope>
    <source>
        <strain evidence="5">cv. DH0086</strain>
    </source>
</reference>
<feature type="region of interest" description="Disordered" evidence="1">
    <location>
        <begin position="556"/>
        <end position="575"/>
    </location>
</feature>
<feature type="domain" description="DUF630" evidence="3">
    <location>
        <begin position="3"/>
        <end position="59"/>
    </location>
</feature>
<dbReference type="InterPro" id="IPR006867">
    <property type="entry name" value="DUF632"/>
</dbReference>
<keyword evidence="5" id="KW-1185">Reference proteome</keyword>
<accession>A0A5P1FQZ9</accession>
<sequence length="673" mass="76788">MGGCSASKLDKEEVVQLCKDRRNFIKQAVDHRTRFASGHIAYLQSLKRVSVALHNFVDGQEHHDFLLDSYNTPPFSTPVKRLSPQIISVPLKSFTPTPPKQSAKSTVHVMKYLRSNANPSVSVEERPQPAQTVRIDSYYPPNPYNIDGFFAMESSQVSPSFYPSPYHRPNYPPPSPQNSQWDLFWNPFSSMDTYGYPSRLTIEDEMARLRQVREEEGIPDLEEDDGEEEGHIVGEEEEEEEEDTEEEFIEVNLNDKASNKIDPHPSTGNAPNENVPRANDIHEIKGLQSRGLGSIEVAKEQNAVELEVTRSKQEVMRNREPAEETPGFTVYVNRRHSSMREVMKEINEQFVRICDCAQEVSTMLEASRAQYSSTSSEISASRMLNPVTLFHSASSRSTSSRSFLASSSSRDDSYESSSDYSEESSMESGSHQSTLDRLYAWEKKLYQEVKSGERIRMAYEKKCKQLRNQDVTGEEPSSVHKTRAAARDLYTKLKVSVQTVESISKRIDALRDEELHPQLRELIQGLARMWRTMADCHQIQKRAIDEAKVLHYARTSFPPPRNNPKLPHRNLPESATTSNRSFAGCALLLRLLDLLPALLRPNPRLLGPPLRGRHQRHRHCLPGPRVRPLRPLAQHVDAVSEAQAIDGLAFLRCRESDPCIELEKRRTRMRRQR</sequence>
<dbReference type="PANTHER" id="PTHR21450:SF3">
    <property type="entry name" value="DUF630 FAMILY PROTEIN (DUF630 AND DUF632)"/>
    <property type="match status" value="1"/>
</dbReference>
<dbReference type="Pfam" id="PF04783">
    <property type="entry name" value="DUF630"/>
    <property type="match status" value="1"/>
</dbReference>
<dbReference type="OMA" id="PMNPSIF"/>
<organism evidence="4 5">
    <name type="scientific">Asparagus officinalis</name>
    <name type="common">Garden asparagus</name>
    <dbReference type="NCBI Taxonomy" id="4686"/>
    <lineage>
        <taxon>Eukaryota</taxon>
        <taxon>Viridiplantae</taxon>
        <taxon>Streptophyta</taxon>
        <taxon>Embryophyta</taxon>
        <taxon>Tracheophyta</taxon>
        <taxon>Spermatophyta</taxon>
        <taxon>Magnoliopsida</taxon>
        <taxon>Liliopsida</taxon>
        <taxon>Asparagales</taxon>
        <taxon>Asparagaceae</taxon>
        <taxon>Asparagoideae</taxon>
        <taxon>Asparagus</taxon>
    </lineage>
</organism>
<dbReference type="AlphaFoldDB" id="A0A5P1FQZ9"/>
<evidence type="ECO:0000313" key="5">
    <source>
        <dbReference type="Proteomes" id="UP000243459"/>
    </source>
</evidence>
<protein>
    <recommendedName>
        <fullName evidence="6">DUF632 domain-containing protein</fullName>
    </recommendedName>
</protein>
<dbReference type="Gramene" id="ONK79419">
    <property type="protein sequence ID" value="ONK79419"/>
    <property type="gene ID" value="A4U43_C01F6160"/>
</dbReference>
<name>A0A5P1FQZ9_ASPOF</name>
<dbReference type="Proteomes" id="UP000243459">
    <property type="component" value="Chromosome 1"/>
</dbReference>
<evidence type="ECO:0000313" key="4">
    <source>
        <dbReference type="EMBL" id="ONK79419.1"/>
    </source>
</evidence>
<dbReference type="PANTHER" id="PTHR21450">
    <property type="entry name" value="PROTEIN ALTERED PHOSPHATE STARVATION RESPONSE 1"/>
    <property type="match status" value="1"/>
</dbReference>
<evidence type="ECO:0000256" key="1">
    <source>
        <dbReference type="SAM" id="MobiDB-lite"/>
    </source>
</evidence>
<feature type="region of interest" description="Disordered" evidence="1">
    <location>
        <begin position="400"/>
        <end position="431"/>
    </location>
</feature>
<feature type="compositionally biased region" description="Acidic residues" evidence="1">
    <location>
        <begin position="235"/>
        <end position="249"/>
    </location>
</feature>
<evidence type="ECO:0008006" key="6">
    <source>
        <dbReference type="Google" id="ProtNLM"/>
    </source>
</evidence>
<feature type="compositionally biased region" description="Acidic residues" evidence="1">
    <location>
        <begin position="217"/>
        <end position="228"/>
    </location>
</feature>
<dbReference type="Pfam" id="PF04782">
    <property type="entry name" value="DUF632"/>
    <property type="match status" value="1"/>
</dbReference>
<evidence type="ECO:0000259" key="3">
    <source>
        <dbReference type="Pfam" id="PF04783"/>
    </source>
</evidence>
<feature type="domain" description="DUF632" evidence="2">
    <location>
        <begin position="339"/>
        <end position="555"/>
    </location>
</feature>
<feature type="region of interest" description="Disordered" evidence="1">
    <location>
        <begin position="215"/>
        <end position="275"/>
    </location>
</feature>
<dbReference type="InterPro" id="IPR006868">
    <property type="entry name" value="DUF630"/>
</dbReference>